<evidence type="ECO:0000256" key="1">
    <source>
        <dbReference type="SAM" id="Coils"/>
    </source>
</evidence>
<reference evidence="3" key="1">
    <citation type="journal article" date="2020" name="Stud. Mycol.">
        <title>101 Dothideomycetes genomes: a test case for predicting lifestyles and emergence of pathogens.</title>
        <authorList>
            <person name="Haridas S."/>
            <person name="Albert R."/>
            <person name="Binder M."/>
            <person name="Bloem J."/>
            <person name="Labutti K."/>
            <person name="Salamov A."/>
            <person name="Andreopoulos B."/>
            <person name="Baker S."/>
            <person name="Barry K."/>
            <person name="Bills G."/>
            <person name="Bluhm B."/>
            <person name="Cannon C."/>
            <person name="Castanera R."/>
            <person name="Culley D."/>
            <person name="Daum C."/>
            <person name="Ezra D."/>
            <person name="Gonzalez J."/>
            <person name="Henrissat B."/>
            <person name="Kuo A."/>
            <person name="Liang C."/>
            <person name="Lipzen A."/>
            <person name="Lutzoni F."/>
            <person name="Magnuson J."/>
            <person name="Mondo S."/>
            <person name="Nolan M."/>
            <person name="Ohm R."/>
            <person name="Pangilinan J."/>
            <person name="Park H.-J."/>
            <person name="Ramirez L."/>
            <person name="Alfaro M."/>
            <person name="Sun H."/>
            <person name="Tritt A."/>
            <person name="Yoshinaga Y."/>
            <person name="Zwiers L.-H."/>
            <person name="Turgeon B."/>
            <person name="Goodwin S."/>
            <person name="Spatafora J."/>
            <person name="Crous P."/>
            <person name="Grigoriev I."/>
        </authorList>
    </citation>
    <scope>NUCLEOTIDE SEQUENCE</scope>
    <source>
        <strain evidence="3">SCOH1-5</strain>
    </source>
</reference>
<accession>A0A6A6F1D8</accession>
<dbReference type="EMBL" id="ML992695">
    <property type="protein sequence ID" value="KAF2208288.1"/>
    <property type="molecule type" value="Genomic_DNA"/>
</dbReference>
<feature type="region of interest" description="Disordered" evidence="2">
    <location>
        <begin position="59"/>
        <end position="90"/>
    </location>
</feature>
<gene>
    <name evidence="3" type="ORF">CERZMDRAFT_101554</name>
</gene>
<name>A0A6A6F1D8_9PEZI</name>
<organism evidence="3 4">
    <name type="scientific">Cercospora zeae-maydis SCOH1-5</name>
    <dbReference type="NCBI Taxonomy" id="717836"/>
    <lineage>
        <taxon>Eukaryota</taxon>
        <taxon>Fungi</taxon>
        <taxon>Dikarya</taxon>
        <taxon>Ascomycota</taxon>
        <taxon>Pezizomycotina</taxon>
        <taxon>Dothideomycetes</taxon>
        <taxon>Dothideomycetidae</taxon>
        <taxon>Mycosphaerellales</taxon>
        <taxon>Mycosphaerellaceae</taxon>
        <taxon>Cercospora</taxon>
    </lineage>
</organism>
<feature type="compositionally biased region" description="Low complexity" evidence="2">
    <location>
        <begin position="65"/>
        <end position="84"/>
    </location>
</feature>
<proteinExistence type="predicted"/>
<evidence type="ECO:0000313" key="4">
    <source>
        <dbReference type="Proteomes" id="UP000799539"/>
    </source>
</evidence>
<sequence>MTDTEHSSQDDDSFLHSPSRLDMQQAAAESRTSHAELTNRQHELDELLHRLLLPYDDNEEEAALTSTTSSSSSSSSCSSSSSSSDNYGVMLPPEQHLVRSDEEHLPLLASSSWSPSSSSTLEELLPLDSSRQRSTATAEQQPAANPQIEREAADIPRRPRDSAAAKEDVVADERDNISVSVTKEERDALDAEWQALRTEQRRAKSHRAWLEAAKKELLERRHVFATGAGRILSLLWEEIMSLQSKERWLAREREKLEDARARIERSKVEVRDWVKRIEEQVGGGEVGGGGKGGVGSMCLLKGEDCS</sequence>
<feature type="region of interest" description="Disordered" evidence="2">
    <location>
        <begin position="129"/>
        <end position="171"/>
    </location>
</feature>
<evidence type="ECO:0000256" key="2">
    <source>
        <dbReference type="SAM" id="MobiDB-lite"/>
    </source>
</evidence>
<protein>
    <submittedName>
        <fullName evidence="3">Uncharacterized protein</fullName>
    </submittedName>
</protein>
<feature type="compositionally biased region" description="Basic and acidic residues" evidence="2">
    <location>
        <begin position="31"/>
        <end position="41"/>
    </location>
</feature>
<dbReference type="AlphaFoldDB" id="A0A6A6F1D8"/>
<feature type="compositionally biased region" description="Polar residues" evidence="2">
    <location>
        <begin position="132"/>
        <end position="144"/>
    </location>
</feature>
<feature type="compositionally biased region" description="Basic and acidic residues" evidence="2">
    <location>
        <begin position="148"/>
        <end position="171"/>
    </location>
</feature>
<evidence type="ECO:0000313" key="3">
    <source>
        <dbReference type="EMBL" id="KAF2208288.1"/>
    </source>
</evidence>
<feature type="coiled-coil region" evidence="1">
    <location>
        <begin position="242"/>
        <end position="276"/>
    </location>
</feature>
<feature type="region of interest" description="Disordered" evidence="2">
    <location>
        <begin position="1"/>
        <end position="41"/>
    </location>
</feature>
<dbReference type="Proteomes" id="UP000799539">
    <property type="component" value="Unassembled WGS sequence"/>
</dbReference>
<keyword evidence="4" id="KW-1185">Reference proteome</keyword>
<keyword evidence="1" id="KW-0175">Coiled coil</keyword>